<dbReference type="InterPro" id="IPR012902">
    <property type="entry name" value="N_methyl_site"/>
</dbReference>
<evidence type="ECO:0000313" key="3">
    <source>
        <dbReference type="EMBL" id="SEM95881.1"/>
    </source>
</evidence>
<protein>
    <submittedName>
        <fullName evidence="3">Prepilin-type N-terminal cleavage/methylation domain-containing protein</fullName>
    </submittedName>
</protein>
<evidence type="ECO:0000256" key="2">
    <source>
        <dbReference type="ARBA" id="ARBA00023287"/>
    </source>
</evidence>
<dbReference type="EMBL" id="FOCC01000016">
    <property type="protein sequence ID" value="SEM95881.1"/>
    <property type="molecule type" value="Genomic_DNA"/>
</dbReference>
<dbReference type="NCBIfam" id="TIGR02532">
    <property type="entry name" value="IV_pilin_GFxxxE"/>
    <property type="match status" value="1"/>
</dbReference>
<evidence type="ECO:0000313" key="4">
    <source>
        <dbReference type="Proteomes" id="UP000182089"/>
    </source>
</evidence>
<comment type="caution">
    <text evidence="3">The sequence shown here is derived from an EMBL/GenBank/DDBJ whole genome shotgun (WGS) entry which is preliminary data.</text>
</comment>
<evidence type="ECO:0000256" key="1">
    <source>
        <dbReference type="ARBA" id="ARBA00004241"/>
    </source>
</evidence>
<dbReference type="PIRSF" id="PIRSF021292">
    <property type="entry name" value="Competence_ComGD"/>
    <property type="match status" value="1"/>
</dbReference>
<reference evidence="3 4" key="1">
    <citation type="submission" date="2016-10" db="EMBL/GenBank/DDBJ databases">
        <authorList>
            <person name="Varghese N."/>
            <person name="Submissions S."/>
        </authorList>
    </citation>
    <scope>NUCLEOTIDE SEQUENCE [LARGE SCALE GENOMIC DNA]</scope>
    <source>
        <strain evidence="3 4">WC1T17</strain>
    </source>
</reference>
<organism evidence="3 4">
    <name type="scientific">Ligilactobacillus ruminis</name>
    <dbReference type="NCBI Taxonomy" id="1623"/>
    <lineage>
        <taxon>Bacteria</taxon>
        <taxon>Bacillati</taxon>
        <taxon>Bacillota</taxon>
        <taxon>Bacilli</taxon>
        <taxon>Lactobacillales</taxon>
        <taxon>Lactobacillaceae</taxon>
        <taxon>Ligilactobacillus</taxon>
    </lineage>
</organism>
<name>A0ABY1AE41_9LACO</name>
<gene>
    <name evidence="3" type="ORF">SAMN05216431_11614</name>
</gene>
<comment type="subcellular location">
    <subcellularLocation>
        <location evidence="1">Cell surface</location>
    </subcellularLocation>
</comment>
<sequence>MITKKNRAFTLIETSLVLLIVSVTLLLGVFPVKKTMAKNQEKMFYQSFRNDVTYITSVAIKANRPSWITFKPSKPQQVIFTCGHIEKRLPLPKTLVLDENYTVDCYVSNKGSVPPMTIRYHSLLTHHNYRLVFQLGFGAQYRIYED</sequence>
<accession>A0ABY1AE41</accession>
<dbReference type="InterPro" id="IPR016785">
    <property type="entry name" value="ComGD"/>
</dbReference>
<keyword evidence="2" id="KW-0178">Competence</keyword>
<proteinExistence type="predicted"/>
<dbReference type="Proteomes" id="UP000182089">
    <property type="component" value="Unassembled WGS sequence"/>
</dbReference>